<protein>
    <submittedName>
        <fullName evidence="2">Uncharacterized protein</fullName>
    </submittedName>
</protein>
<dbReference type="STRING" id="1150600.ADIARSV_3549"/>
<evidence type="ECO:0000313" key="3">
    <source>
        <dbReference type="Proteomes" id="UP000014174"/>
    </source>
</evidence>
<organism evidence="2 3">
    <name type="scientific">Arcticibacter svalbardensis MN12-7</name>
    <dbReference type="NCBI Taxonomy" id="1150600"/>
    <lineage>
        <taxon>Bacteria</taxon>
        <taxon>Pseudomonadati</taxon>
        <taxon>Bacteroidota</taxon>
        <taxon>Sphingobacteriia</taxon>
        <taxon>Sphingobacteriales</taxon>
        <taxon>Sphingobacteriaceae</taxon>
        <taxon>Arcticibacter</taxon>
    </lineage>
</organism>
<comment type="caution">
    <text evidence="2">The sequence shown here is derived from an EMBL/GenBank/DDBJ whole genome shotgun (WGS) entry which is preliminary data.</text>
</comment>
<sequence length="45" mass="5595">MYKNLKTENFFYTVFSKISFITEEIMVFFYGIKSFQREKVKKIRN</sequence>
<evidence type="ECO:0000313" key="2">
    <source>
        <dbReference type="EMBL" id="EOR93284.1"/>
    </source>
</evidence>
<proteinExistence type="predicted"/>
<keyword evidence="1" id="KW-0812">Transmembrane</keyword>
<dbReference type="AlphaFoldDB" id="R9GWG8"/>
<name>R9GWG8_9SPHI</name>
<dbReference type="Proteomes" id="UP000014174">
    <property type="component" value="Unassembled WGS sequence"/>
</dbReference>
<reference evidence="2 3" key="1">
    <citation type="journal article" date="2013" name="Genome Announc.">
        <title>Draft Genome Sequence of Arcticibacter svalbardensis Strain MN12-7T, a Member of the Family Sphingobacteriaceae Isolated from an Arctic Soil Sample.</title>
        <authorList>
            <person name="Shivaji S."/>
            <person name="Ara S."/>
            <person name="Prasad S."/>
            <person name="Manasa B.P."/>
            <person name="Begum Z."/>
            <person name="Singh A."/>
            <person name="Kumar Pinnaka A."/>
        </authorList>
    </citation>
    <scope>NUCLEOTIDE SEQUENCE [LARGE SCALE GENOMIC DNA]</scope>
    <source>
        <strain evidence="2 3">MN12-7</strain>
    </source>
</reference>
<accession>R9GWG8</accession>
<keyword evidence="3" id="KW-1185">Reference proteome</keyword>
<keyword evidence="1" id="KW-0472">Membrane</keyword>
<feature type="transmembrane region" description="Helical" evidence="1">
    <location>
        <begin position="12"/>
        <end position="32"/>
    </location>
</feature>
<dbReference type="EMBL" id="AQPN01000120">
    <property type="protein sequence ID" value="EOR93284.1"/>
    <property type="molecule type" value="Genomic_DNA"/>
</dbReference>
<gene>
    <name evidence="2" type="ORF">ADIARSV_3549</name>
</gene>
<evidence type="ECO:0000256" key="1">
    <source>
        <dbReference type="SAM" id="Phobius"/>
    </source>
</evidence>
<keyword evidence="1" id="KW-1133">Transmembrane helix</keyword>